<dbReference type="GO" id="GO:0042256">
    <property type="term" value="P:cytosolic ribosome assembly"/>
    <property type="evidence" value="ECO:0007669"/>
    <property type="project" value="UniProtKB-UniRule"/>
</dbReference>
<dbReference type="Pfam" id="PF02410">
    <property type="entry name" value="RsfS"/>
    <property type="match status" value="1"/>
</dbReference>
<dbReference type="GO" id="GO:0017148">
    <property type="term" value="P:negative regulation of translation"/>
    <property type="evidence" value="ECO:0007669"/>
    <property type="project" value="UniProtKB-UniRule"/>
</dbReference>
<comment type="function">
    <text evidence="2">Functions as a ribosomal silencing factor. Interacts with ribosomal protein uL14 (rplN), blocking formation of intersubunit bridge B8. Prevents association of the 30S and 50S ribosomal subunits and the formation of functional ribosomes, thus repressing translation.</text>
</comment>
<evidence type="ECO:0000313" key="4">
    <source>
        <dbReference type="Proteomes" id="UP000468901"/>
    </source>
</evidence>
<accession>A0A6N6VMA3</accession>
<comment type="caution">
    <text evidence="3">The sequence shown here is derived from an EMBL/GenBank/DDBJ whole genome shotgun (WGS) entry which is preliminary data.</text>
</comment>
<dbReference type="RefSeq" id="WP_152214601.1">
    <property type="nucleotide sequence ID" value="NZ_JBAQYD010000067.1"/>
</dbReference>
<comment type="subunit">
    <text evidence="2">Interacts with ribosomal protein uL14 (rplN).</text>
</comment>
<name>A0A6N6VMA3_9HYPH</name>
<dbReference type="NCBIfam" id="TIGR00090">
    <property type="entry name" value="rsfS_iojap_ybeB"/>
    <property type="match status" value="1"/>
</dbReference>
<dbReference type="PANTHER" id="PTHR21043:SF0">
    <property type="entry name" value="MITOCHONDRIAL ASSEMBLY OF RIBOSOMAL LARGE SUBUNIT PROTEIN 1"/>
    <property type="match status" value="1"/>
</dbReference>
<dbReference type="EMBL" id="WESC01000002">
    <property type="protein sequence ID" value="KAB7742179.1"/>
    <property type="molecule type" value="Genomic_DNA"/>
</dbReference>
<dbReference type="GO" id="GO:0005737">
    <property type="term" value="C:cytoplasm"/>
    <property type="evidence" value="ECO:0007669"/>
    <property type="project" value="UniProtKB-SubCell"/>
</dbReference>
<comment type="subcellular location">
    <subcellularLocation>
        <location evidence="2">Cytoplasm</location>
    </subcellularLocation>
</comment>
<keyword evidence="2" id="KW-0963">Cytoplasm</keyword>
<dbReference type="InterPro" id="IPR043519">
    <property type="entry name" value="NT_sf"/>
</dbReference>
<dbReference type="HAMAP" id="MF_01477">
    <property type="entry name" value="Iojap_RsfS"/>
    <property type="match status" value="1"/>
</dbReference>
<protein>
    <recommendedName>
        <fullName evidence="2">Ribosomal silencing factor RsfS</fullName>
    </recommendedName>
</protein>
<keyword evidence="2" id="KW-0678">Repressor</keyword>
<keyword evidence="2" id="KW-0810">Translation regulation</keyword>
<dbReference type="GO" id="GO:0043023">
    <property type="term" value="F:ribosomal large subunit binding"/>
    <property type="evidence" value="ECO:0007669"/>
    <property type="project" value="TreeGrafter"/>
</dbReference>
<proteinExistence type="inferred from homology"/>
<dbReference type="AlphaFoldDB" id="A0A6N6VMA3"/>
<dbReference type="Gene3D" id="3.30.460.10">
    <property type="entry name" value="Beta Polymerase, domain 2"/>
    <property type="match status" value="1"/>
</dbReference>
<gene>
    <name evidence="2 3" type="primary">rsfS</name>
    <name evidence="3" type="ORF">F2P47_02605</name>
</gene>
<comment type="similarity">
    <text evidence="1 2">Belongs to the Iojap/RsfS family.</text>
</comment>
<sequence>MVLKSLDEDKAADIVSIDLAGKTPIADYMVVASGTSARHVAAVAEHLIRRLKEGGYGAAHVEGLRQGDWVLIDSGDVLIHIFRPEVRDFYKLEKMWSANIPAEQAAV</sequence>
<keyword evidence="4" id="KW-1185">Reference proteome</keyword>
<dbReference type="GO" id="GO:0090071">
    <property type="term" value="P:negative regulation of ribosome biogenesis"/>
    <property type="evidence" value="ECO:0007669"/>
    <property type="project" value="UniProtKB-UniRule"/>
</dbReference>
<dbReference type="InterPro" id="IPR004394">
    <property type="entry name" value="Iojap/RsfS/C7orf30"/>
</dbReference>
<evidence type="ECO:0000256" key="2">
    <source>
        <dbReference type="HAMAP-Rule" id="MF_01477"/>
    </source>
</evidence>
<dbReference type="PANTHER" id="PTHR21043">
    <property type="entry name" value="IOJAP SUPERFAMILY ORTHOLOG"/>
    <property type="match status" value="1"/>
</dbReference>
<reference evidence="3 4" key="1">
    <citation type="submission" date="2019-09" db="EMBL/GenBank/DDBJ databases">
        <title>Parvibaculum sedimenti sp. nov., isolated from sediment.</title>
        <authorList>
            <person name="Wang Y."/>
        </authorList>
    </citation>
    <scope>NUCLEOTIDE SEQUENCE [LARGE SCALE GENOMIC DNA]</scope>
    <source>
        <strain evidence="3 4">HXT-9</strain>
    </source>
</reference>
<organism evidence="3 4">
    <name type="scientific">Parvibaculum sedimenti</name>
    <dbReference type="NCBI Taxonomy" id="2608632"/>
    <lineage>
        <taxon>Bacteria</taxon>
        <taxon>Pseudomonadati</taxon>
        <taxon>Pseudomonadota</taxon>
        <taxon>Alphaproteobacteria</taxon>
        <taxon>Hyphomicrobiales</taxon>
        <taxon>Parvibaculaceae</taxon>
        <taxon>Parvibaculum</taxon>
    </lineage>
</organism>
<evidence type="ECO:0000313" key="3">
    <source>
        <dbReference type="EMBL" id="KAB7742179.1"/>
    </source>
</evidence>
<dbReference type="SUPFAM" id="SSF81301">
    <property type="entry name" value="Nucleotidyltransferase"/>
    <property type="match status" value="1"/>
</dbReference>
<evidence type="ECO:0000256" key="1">
    <source>
        <dbReference type="ARBA" id="ARBA00010574"/>
    </source>
</evidence>
<dbReference type="Proteomes" id="UP000468901">
    <property type="component" value="Unassembled WGS sequence"/>
</dbReference>